<protein>
    <submittedName>
        <fullName evidence="4">Periplasmic protein</fullName>
    </submittedName>
</protein>
<organism evidence="4 5">
    <name type="scientific">Franconibacter pulveris</name>
    <dbReference type="NCBI Taxonomy" id="435910"/>
    <lineage>
        <taxon>Bacteria</taxon>
        <taxon>Pseudomonadati</taxon>
        <taxon>Pseudomonadota</taxon>
        <taxon>Gammaproteobacteria</taxon>
        <taxon>Enterobacterales</taxon>
        <taxon>Enterobacteriaceae</taxon>
        <taxon>Franconibacter</taxon>
    </lineage>
</organism>
<gene>
    <name evidence="4" type="ORF">ACH50_21350</name>
</gene>
<dbReference type="RefSeq" id="WP_048888761.1">
    <property type="nucleotide sequence ID" value="NZ_LFEJ01000027.1"/>
</dbReference>
<evidence type="ECO:0000256" key="2">
    <source>
        <dbReference type="SAM" id="MobiDB-lite"/>
    </source>
</evidence>
<comment type="caution">
    <text evidence="4">The sequence shown here is derived from an EMBL/GenBank/DDBJ whole genome shotgun (WGS) entry which is preliminary data.</text>
</comment>
<evidence type="ECO:0000313" key="5">
    <source>
        <dbReference type="Proteomes" id="UP000037315"/>
    </source>
</evidence>
<dbReference type="NCBIfam" id="TIGR00156">
    <property type="entry name" value="YgiW/YdeI family stress tolerance OB fold protein"/>
    <property type="match status" value="1"/>
</dbReference>
<dbReference type="SUPFAM" id="SSF101756">
    <property type="entry name" value="Hypothetical protein YgiW"/>
    <property type="match status" value="1"/>
</dbReference>
<proteinExistence type="predicted"/>
<sequence>MKKALIIAAFTTLFTLPAVAEDQPGLKTGDAPPPPHKIDSGYRGAETHKTMSIKEGKEMHDGASVSFQGNLIQKKGNDIYVFRDKSDQIDVVIPMAVFQDRQIEPDQLITINGTLDKKQQPPVARIDRIIKE</sequence>
<evidence type="ECO:0000313" key="4">
    <source>
        <dbReference type="EMBL" id="KMV32574.1"/>
    </source>
</evidence>
<dbReference type="NCBIfam" id="NF033674">
    <property type="entry name" value="stress_OB_fold"/>
    <property type="match status" value="1"/>
</dbReference>
<feature type="compositionally biased region" description="Basic and acidic residues" evidence="2">
    <location>
        <begin position="36"/>
        <end position="45"/>
    </location>
</feature>
<dbReference type="Pfam" id="PF04076">
    <property type="entry name" value="BOF"/>
    <property type="match status" value="1"/>
</dbReference>
<accession>A0A0J8Y542</accession>
<keyword evidence="1 3" id="KW-0732">Signal</keyword>
<dbReference type="Gene3D" id="2.40.50.200">
    <property type="entry name" value="Bacterial OB-fold"/>
    <property type="match status" value="1"/>
</dbReference>
<feature type="region of interest" description="Disordered" evidence="2">
    <location>
        <begin position="24"/>
        <end position="45"/>
    </location>
</feature>
<dbReference type="NCBIfam" id="NF007471">
    <property type="entry name" value="PRK10053.1"/>
    <property type="match status" value="1"/>
</dbReference>
<dbReference type="InterPro" id="IPR005220">
    <property type="entry name" value="CarO-like"/>
</dbReference>
<dbReference type="InterPro" id="IPR036700">
    <property type="entry name" value="BOBF_sf"/>
</dbReference>
<dbReference type="OrthoDB" id="6413427at2"/>
<dbReference type="PANTHER" id="PTHR36571">
    <property type="entry name" value="PROTEIN YGIW"/>
    <property type="match status" value="1"/>
</dbReference>
<reference evidence="4 5" key="1">
    <citation type="submission" date="2015-06" db="EMBL/GenBank/DDBJ databases">
        <title>Genome sequencing of Cronobacter sp. strain DJ34 isolated from petroleum contaminated sludge of Duliajan Oil Fields, Assam, India.</title>
        <authorList>
            <person name="Pal S."/>
            <person name="Banerjee T.D."/>
            <person name="Roy A."/>
            <person name="Sar P."/>
            <person name="Kazy S.K."/>
        </authorList>
    </citation>
    <scope>NUCLEOTIDE SEQUENCE [LARGE SCALE GENOMIC DNA]</scope>
    <source>
        <strain evidence="4 5">DJ34</strain>
    </source>
</reference>
<name>A0A0J8Y542_9ENTR</name>
<dbReference type="AlphaFoldDB" id="A0A0J8Y542"/>
<evidence type="ECO:0000256" key="1">
    <source>
        <dbReference type="ARBA" id="ARBA00022729"/>
    </source>
</evidence>
<feature type="chain" id="PRO_5005311755" evidence="3">
    <location>
        <begin position="21"/>
        <end position="132"/>
    </location>
</feature>
<keyword evidence="5" id="KW-1185">Reference proteome</keyword>
<evidence type="ECO:0000256" key="3">
    <source>
        <dbReference type="SAM" id="SignalP"/>
    </source>
</evidence>
<dbReference type="Proteomes" id="UP000037315">
    <property type="component" value="Unassembled WGS sequence"/>
</dbReference>
<dbReference type="EMBL" id="LFEJ01000027">
    <property type="protein sequence ID" value="KMV32574.1"/>
    <property type="molecule type" value="Genomic_DNA"/>
</dbReference>
<dbReference type="PANTHER" id="PTHR36571:SF2">
    <property type="entry name" value="PERIPLASMIC PROTEIN"/>
    <property type="match status" value="1"/>
</dbReference>
<dbReference type="STRING" id="1121863.GCA_000621185_03401"/>
<dbReference type="InterPro" id="IPR016052">
    <property type="entry name" value="YgiW/YdeI"/>
</dbReference>
<feature type="signal peptide" evidence="3">
    <location>
        <begin position="1"/>
        <end position="20"/>
    </location>
</feature>
<dbReference type="PATRIC" id="fig|1656095.3.peg.3950"/>